<dbReference type="GO" id="GO:0005829">
    <property type="term" value="C:cytosol"/>
    <property type="evidence" value="ECO:0007669"/>
    <property type="project" value="TreeGrafter"/>
</dbReference>
<protein>
    <recommendedName>
        <fullName evidence="1">Stage 0 sporulation protein A homolog</fullName>
    </recommendedName>
</protein>
<comment type="function">
    <text evidence="7">May play the central regulatory role in sporulation. It may be an element of the effector pathway responsible for the activation of sporulation genes in response to nutritional stress. Spo0A may act in concert with spo0H (a sigma factor) to control the expression of some genes that are critical to the sporulation process.</text>
</comment>
<dbReference type="SMART" id="SM00448">
    <property type="entry name" value="REC"/>
    <property type="match status" value="1"/>
</dbReference>
<dbReference type="SUPFAM" id="SSF46894">
    <property type="entry name" value="C-terminal effector domain of the bipartite response regulators"/>
    <property type="match status" value="1"/>
</dbReference>
<dbReference type="Gene3D" id="3.40.50.2300">
    <property type="match status" value="1"/>
</dbReference>
<reference evidence="12 13" key="1">
    <citation type="submission" date="2016-11" db="EMBL/GenBank/DDBJ databases">
        <authorList>
            <person name="Jaros S."/>
            <person name="Januszkiewicz K."/>
            <person name="Wedrychowicz H."/>
        </authorList>
    </citation>
    <scope>NUCLEOTIDE SEQUENCE [LARGE SCALE GENOMIC DNA]</scope>
    <source>
        <strain evidence="12 13">Y1</strain>
    </source>
</reference>
<dbReference type="SUPFAM" id="SSF52172">
    <property type="entry name" value="CheY-like"/>
    <property type="match status" value="1"/>
</dbReference>
<dbReference type="SMART" id="SM00862">
    <property type="entry name" value="Trans_reg_C"/>
    <property type="match status" value="1"/>
</dbReference>
<evidence type="ECO:0000313" key="12">
    <source>
        <dbReference type="EMBL" id="SHM52992.1"/>
    </source>
</evidence>
<keyword evidence="2 8" id="KW-0597">Phosphoprotein</keyword>
<dbReference type="InterPro" id="IPR036388">
    <property type="entry name" value="WH-like_DNA-bd_sf"/>
</dbReference>
<sequence length="230" mass="25708">MEGDNMIYMLEDEAGIRNFVIYALESSGMTAKGFETPSALREAMAQELPDLLLLDRMLPEEDGLSVLKKLRSDPDTQKLPVIMLTAKDSELDKVEGLDSGADDYIAKPFGTLELISRIKALLRRTGDNLAEKLEIGRLTVYPSKHEVFADGSKVTLTLKEYDLLIMLMKHRGEVFSRDDLLKEIWGYDFAGESRTVDVHIRTLRQKLGSCGDFIETIRGVGYKAGDGTID</sequence>
<evidence type="ECO:0000256" key="2">
    <source>
        <dbReference type="ARBA" id="ARBA00022553"/>
    </source>
</evidence>
<keyword evidence="4" id="KW-0805">Transcription regulation</keyword>
<feature type="domain" description="OmpR/PhoB-type" evidence="11">
    <location>
        <begin position="130"/>
        <end position="226"/>
    </location>
</feature>
<dbReference type="GO" id="GO:0000976">
    <property type="term" value="F:transcription cis-regulatory region binding"/>
    <property type="evidence" value="ECO:0007669"/>
    <property type="project" value="TreeGrafter"/>
</dbReference>
<feature type="DNA-binding region" description="OmpR/PhoB-type" evidence="9">
    <location>
        <begin position="130"/>
        <end position="226"/>
    </location>
</feature>
<dbReference type="PROSITE" id="PS51755">
    <property type="entry name" value="OMPR_PHOB"/>
    <property type="match status" value="1"/>
</dbReference>
<organism evidence="12 13">
    <name type="scientific">Ruminococcus flavefaciens</name>
    <dbReference type="NCBI Taxonomy" id="1265"/>
    <lineage>
        <taxon>Bacteria</taxon>
        <taxon>Bacillati</taxon>
        <taxon>Bacillota</taxon>
        <taxon>Clostridia</taxon>
        <taxon>Eubacteriales</taxon>
        <taxon>Oscillospiraceae</taxon>
        <taxon>Ruminococcus</taxon>
    </lineage>
</organism>
<dbReference type="GO" id="GO:0032993">
    <property type="term" value="C:protein-DNA complex"/>
    <property type="evidence" value="ECO:0007669"/>
    <property type="project" value="TreeGrafter"/>
</dbReference>
<feature type="domain" description="Response regulatory" evidence="10">
    <location>
        <begin position="6"/>
        <end position="122"/>
    </location>
</feature>
<evidence type="ECO:0000256" key="5">
    <source>
        <dbReference type="ARBA" id="ARBA00023125"/>
    </source>
</evidence>
<evidence type="ECO:0000256" key="4">
    <source>
        <dbReference type="ARBA" id="ARBA00023015"/>
    </source>
</evidence>
<dbReference type="PANTHER" id="PTHR48111:SF21">
    <property type="entry name" value="DNA-BINDING DUAL MASTER TRANSCRIPTIONAL REGULATOR RPAA"/>
    <property type="match status" value="1"/>
</dbReference>
<evidence type="ECO:0000256" key="7">
    <source>
        <dbReference type="ARBA" id="ARBA00024867"/>
    </source>
</evidence>
<dbReference type="Proteomes" id="UP000184394">
    <property type="component" value="Unassembled WGS sequence"/>
</dbReference>
<dbReference type="Pfam" id="PF00072">
    <property type="entry name" value="Response_reg"/>
    <property type="match status" value="1"/>
</dbReference>
<dbReference type="PROSITE" id="PS50110">
    <property type="entry name" value="RESPONSE_REGULATORY"/>
    <property type="match status" value="1"/>
</dbReference>
<evidence type="ECO:0000256" key="3">
    <source>
        <dbReference type="ARBA" id="ARBA00023012"/>
    </source>
</evidence>
<evidence type="ECO:0000313" key="13">
    <source>
        <dbReference type="Proteomes" id="UP000184394"/>
    </source>
</evidence>
<evidence type="ECO:0000256" key="8">
    <source>
        <dbReference type="PROSITE-ProRule" id="PRU00169"/>
    </source>
</evidence>
<dbReference type="CDD" id="cd00383">
    <property type="entry name" value="trans_reg_C"/>
    <property type="match status" value="1"/>
</dbReference>
<name>A0A1M7JIV4_RUMFL</name>
<dbReference type="GO" id="GO:0000156">
    <property type="term" value="F:phosphorelay response regulator activity"/>
    <property type="evidence" value="ECO:0007669"/>
    <property type="project" value="TreeGrafter"/>
</dbReference>
<keyword evidence="3" id="KW-0902">Two-component regulatory system</keyword>
<dbReference type="AlphaFoldDB" id="A0A1M7JIV4"/>
<dbReference type="InterPro" id="IPR016032">
    <property type="entry name" value="Sig_transdc_resp-reg_C-effctor"/>
</dbReference>
<dbReference type="InterPro" id="IPR001789">
    <property type="entry name" value="Sig_transdc_resp-reg_receiver"/>
</dbReference>
<evidence type="ECO:0000259" key="11">
    <source>
        <dbReference type="PROSITE" id="PS51755"/>
    </source>
</evidence>
<evidence type="ECO:0000256" key="9">
    <source>
        <dbReference type="PROSITE-ProRule" id="PRU01091"/>
    </source>
</evidence>
<evidence type="ECO:0000259" key="10">
    <source>
        <dbReference type="PROSITE" id="PS50110"/>
    </source>
</evidence>
<dbReference type="InterPro" id="IPR039420">
    <property type="entry name" value="WalR-like"/>
</dbReference>
<dbReference type="FunFam" id="1.10.10.10:FF:000018">
    <property type="entry name" value="DNA-binding response regulator ResD"/>
    <property type="match status" value="1"/>
</dbReference>
<dbReference type="InterPro" id="IPR011006">
    <property type="entry name" value="CheY-like_superfamily"/>
</dbReference>
<dbReference type="Gene3D" id="6.10.250.690">
    <property type="match status" value="1"/>
</dbReference>
<dbReference type="InterPro" id="IPR001867">
    <property type="entry name" value="OmpR/PhoB-type_DNA-bd"/>
</dbReference>
<evidence type="ECO:0000256" key="6">
    <source>
        <dbReference type="ARBA" id="ARBA00023163"/>
    </source>
</evidence>
<accession>A0A1M7JIV4</accession>
<evidence type="ECO:0000256" key="1">
    <source>
        <dbReference type="ARBA" id="ARBA00018672"/>
    </source>
</evidence>
<keyword evidence="6" id="KW-0804">Transcription</keyword>
<dbReference type="Gene3D" id="1.10.10.10">
    <property type="entry name" value="Winged helix-like DNA-binding domain superfamily/Winged helix DNA-binding domain"/>
    <property type="match status" value="1"/>
</dbReference>
<keyword evidence="5 9" id="KW-0238">DNA-binding</keyword>
<dbReference type="Pfam" id="PF00486">
    <property type="entry name" value="Trans_reg_C"/>
    <property type="match status" value="1"/>
</dbReference>
<dbReference type="GO" id="GO:0006355">
    <property type="term" value="P:regulation of DNA-templated transcription"/>
    <property type="evidence" value="ECO:0007669"/>
    <property type="project" value="InterPro"/>
</dbReference>
<dbReference type="EMBL" id="FRCT01000006">
    <property type="protein sequence ID" value="SHM52992.1"/>
    <property type="molecule type" value="Genomic_DNA"/>
</dbReference>
<gene>
    <name evidence="12" type="ORF">SAMN04487860_10635</name>
</gene>
<dbReference type="PANTHER" id="PTHR48111">
    <property type="entry name" value="REGULATOR OF RPOS"/>
    <property type="match status" value="1"/>
</dbReference>
<feature type="modified residue" description="4-aspartylphosphate" evidence="8">
    <location>
        <position position="55"/>
    </location>
</feature>
<proteinExistence type="predicted"/>